<keyword evidence="3" id="KW-1185">Reference proteome</keyword>
<dbReference type="HOGENOM" id="CLU_2857295_0_0_2"/>
<dbReference type="EMBL" id="CP007264">
    <property type="protein sequence ID" value="AHL22373.1"/>
    <property type="molecule type" value="Genomic_DNA"/>
</dbReference>
<name>W8NT01_9EURY</name>
<organism evidence="2 3">
    <name type="scientific">Thermococcus nautili</name>
    <dbReference type="NCBI Taxonomy" id="195522"/>
    <lineage>
        <taxon>Archaea</taxon>
        <taxon>Methanobacteriati</taxon>
        <taxon>Methanobacteriota</taxon>
        <taxon>Thermococci</taxon>
        <taxon>Thermococcales</taxon>
        <taxon>Thermococcaceae</taxon>
        <taxon>Thermococcus</taxon>
    </lineage>
</organism>
<evidence type="ECO:0000313" key="3">
    <source>
        <dbReference type="Proteomes" id="UP000019434"/>
    </source>
</evidence>
<reference evidence="2 3" key="1">
    <citation type="submission" date="2014-02" db="EMBL/GenBank/DDBJ databases">
        <title>Genome Sequence of an Hyperthermophilic Archaeon, Thermococcus nautili 30-1, producing viral vesicles.</title>
        <authorList>
            <person name="Oberto J."/>
            <person name="Gaudin M."/>
            <person name="Cossu M."/>
            <person name="Gorlas A."/>
            <person name="Slesarev A."/>
            <person name="Marguet E."/>
            <person name="Forterre P."/>
        </authorList>
    </citation>
    <scope>NUCLEOTIDE SEQUENCE [LARGE SCALE GENOMIC DNA]</scope>
    <source>
        <strain evidence="2 3">30-1</strain>
    </source>
</reference>
<keyword evidence="1" id="KW-0472">Membrane</keyword>
<feature type="transmembrane region" description="Helical" evidence="1">
    <location>
        <begin position="20"/>
        <end position="43"/>
    </location>
</feature>
<proteinExistence type="predicted"/>
<protein>
    <submittedName>
        <fullName evidence="2">Uncharacterized protein</fullName>
    </submittedName>
</protein>
<evidence type="ECO:0000256" key="1">
    <source>
        <dbReference type="SAM" id="Phobius"/>
    </source>
</evidence>
<dbReference type="STRING" id="195522.BD01_0751"/>
<sequence length="64" mass="6973">MTTYRKTSSHTILSFSNPTVITTSYTGMSAHATLLTGGLYLFIRPGENKSADTPETFNILISES</sequence>
<keyword evidence="1" id="KW-0812">Transmembrane</keyword>
<accession>W8NT01</accession>
<dbReference type="KEGG" id="tnu:BD01_0751"/>
<evidence type="ECO:0000313" key="2">
    <source>
        <dbReference type="EMBL" id="AHL22373.1"/>
    </source>
</evidence>
<keyword evidence="1" id="KW-1133">Transmembrane helix</keyword>
<dbReference type="AlphaFoldDB" id="W8NT01"/>
<dbReference type="Proteomes" id="UP000019434">
    <property type="component" value="Chromosome"/>
</dbReference>
<gene>
    <name evidence="2" type="ORF">BD01_0751</name>
</gene>